<dbReference type="AlphaFoldDB" id="A0A1G7S4P0"/>
<keyword evidence="3" id="KW-1185">Reference proteome</keyword>
<sequence length="361" mass="41699">MMCTDNFYWYGVSAAAYLVTCWVFAGVRWFHTCRAPKERHSYIWPDRKMQVFFYLLGTCLLPYVLNPGSESAWMLWKSYFPCTYYFYCGALLFCFFGSVKQWNRWKRVSAIAGAITMVAMVPLVLDAWIPGGMLKGSCAKIWGSVIVAVSILMMGYAVMAMVQIWKWMKETRDQNYSNPEDFPADYAHRVWLAPVLLTPWLWVGFITDSPDVMIVANLVLAVLNIILLINVMPAWRRVVILSLSEEDEEHDEEHGELVEERTRKIAEEIVQFVEKDKGYMDAHLKLEHVVEHCSYGRSYVSGVLSDRFGGFSDYVNKLRLKQYDAYMKENPLATTEAAAEASGFTSYLAYHRAKERLEKKK</sequence>
<dbReference type="Gene3D" id="1.10.10.60">
    <property type="entry name" value="Homeodomain-like"/>
    <property type="match status" value="1"/>
</dbReference>
<feature type="transmembrane region" description="Helical" evidence="1">
    <location>
        <begin position="141"/>
        <end position="165"/>
    </location>
</feature>
<dbReference type="RefSeq" id="WP_255399668.1">
    <property type="nucleotide sequence ID" value="NZ_FNCQ01000001.1"/>
</dbReference>
<keyword evidence="1" id="KW-1133">Transmembrane helix</keyword>
<reference evidence="3" key="1">
    <citation type="submission" date="2016-10" db="EMBL/GenBank/DDBJ databases">
        <authorList>
            <person name="Varghese N."/>
            <person name="Submissions S."/>
        </authorList>
    </citation>
    <scope>NUCLEOTIDE SEQUENCE [LARGE SCALE GENOMIC DNA]</scope>
    <source>
        <strain evidence="3">BP1-148</strain>
    </source>
</reference>
<keyword evidence="2" id="KW-0238">DNA-binding</keyword>
<feature type="transmembrane region" description="Helical" evidence="1">
    <location>
        <begin position="78"/>
        <end position="96"/>
    </location>
</feature>
<evidence type="ECO:0000313" key="2">
    <source>
        <dbReference type="EMBL" id="SDG17986.1"/>
    </source>
</evidence>
<dbReference type="EMBL" id="FNCQ01000001">
    <property type="protein sequence ID" value="SDG17986.1"/>
    <property type="molecule type" value="Genomic_DNA"/>
</dbReference>
<feature type="transmembrane region" description="Helical" evidence="1">
    <location>
        <begin position="108"/>
        <end position="129"/>
    </location>
</feature>
<dbReference type="STRING" id="645274.SAMN04487901_101194"/>
<organism evidence="2 3">
    <name type="scientific">Prevotella communis</name>
    <dbReference type="NCBI Taxonomy" id="2913614"/>
    <lineage>
        <taxon>Bacteria</taxon>
        <taxon>Pseudomonadati</taxon>
        <taxon>Bacteroidota</taxon>
        <taxon>Bacteroidia</taxon>
        <taxon>Bacteroidales</taxon>
        <taxon>Prevotellaceae</taxon>
        <taxon>Prevotella</taxon>
    </lineage>
</organism>
<feature type="transmembrane region" description="Helical" evidence="1">
    <location>
        <begin position="6"/>
        <end position="30"/>
    </location>
</feature>
<accession>A0A1G7S4P0</accession>
<gene>
    <name evidence="2" type="ORF">SAMN04487901_101194</name>
</gene>
<evidence type="ECO:0000313" key="3">
    <source>
        <dbReference type="Proteomes" id="UP000198779"/>
    </source>
</evidence>
<protein>
    <submittedName>
        <fullName evidence="2">AraC-type DNA-binding protein</fullName>
    </submittedName>
</protein>
<feature type="transmembrane region" description="Helical" evidence="1">
    <location>
        <begin position="51"/>
        <end position="66"/>
    </location>
</feature>
<proteinExistence type="predicted"/>
<dbReference type="GO" id="GO:0003677">
    <property type="term" value="F:DNA binding"/>
    <property type="evidence" value="ECO:0007669"/>
    <property type="project" value="UniProtKB-KW"/>
</dbReference>
<evidence type="ECO:0000256" key="1">
    <source>
        <dbReference type="SAM" id="Phobius"/>
    </source>
</evidence>
<keyword evidence="1" id="KW-0812">Transmembrane</keyword>
<name>A0A1G7S4P0_9BACT</name>
<feature type="transmembrane region" description="Helical" evidence="1">
    <location>
        <begin position="186"/>
        <end position="206"/>
    </location>
</feature>
<dbReference type="Proteomes" id="UP000198779">
    <property type="component" value="Unassembled WGS sequence"/>
</dbReference>
<feature type="transmembrane region" description="Helical" evidence="1">
    <location>
        <begin position="212"/>
        <end position="232"/>
    </location>
</feature>
<keyword evidence="1" id="KW-0472">Membrane</keyword>